<keyword evidence="2" id="KW-1185">Reference proteome</keyword>
<name>A0A3N0XXE0_ANAGA</name>
<dbReference type="EMBL" id="RJVU01057856">
    <property type="protein sequence ID" value="ROK16086.1"/>
    <property type="molecule type" value="Genomic_DNA"/>
</dbReference>
<evidence type="ECO:0000313" key="1">
    <source>
        <dbReference type="EMBL" id="ROK16086.1"/>
    </source>
</evidence>
<reference evidence="1 2" key="1">
    <citation type="submission" date="2018-10" db="EMBL/GenBank/DDBJ databases">
        <title>Genome assembly for a Yunnan-Guizhou Plateau 3E fish, Anabarilius grahami (Regan), and its evolutionary and genetic applications.</title>
        <authorList>
            <person name="Jiang W."/>
        </authorList>
    </citation>
    <scope>NUCLEOTIDE SEQUENCE [LARGE SCALE GENOMIC DNA]</scope>
    <source>
        <strain evidence="1">AG-KIZ</strain>
        <tissue evidence="1">Muscle</tissue>
    </source>
</reference>
<protein>
    <submittedName>
        <fullName evidence="1">Uncharacterized protein</fullName>
    </submittedName>
</protein>
<comment type="caution">
    <text evidence="1">The sequence shown here is derived from an EMBL/GenBank/DDBJ whole genome shotgun (WGS) entry which is preliminary data.</text>
</comment>
<dbReference type="AlphaFoldDB" id="A0A3N0XXE0"/>
<proteinExistence type="predicted"/>
<dbReference type="Proteomes" id="UP000281406">
    <property type="component" value="Unassembled WGS sequence"/>
</dbReference>
<evidence type="ECO:0000313" key="2">
    <source>
        <dbReference type="Proteomes" id="UP000281406"/>
    </source>
</evidence>
<gene>
    <name evidence="1" type="ORF">DPX16_22704</name>
</gene>
<accession>A0A3N0XXE0</accession>
<organism evidence="1 2">
    <name type="scientific">Anabarilius grahami</name>
    <name type="common">Kanglang fish</name>
    <name type="synonym">Barilius grahami</name>
    <dbReference type="NCBI Taxonomy" id="495550"/>
    <lineage>
        <taxon>Eukaryota</taxon>
        <taxon>Metazoa</taxon>
        <taxon>Chordata</taxon>
        <taxon>Craniata</taxon>
        <taxon>Vertebrata</taxon>
        <taxon>Euteleostomi</taxon>
        <taxon>Actinopterygii</taxon>
        <taxon>Neopterygii</taxon>
        <taxon>Teleostei</taxon>
        <taxon>Ostariophysi</taxon>
        <taxon>Cypriniformes</taxon>
        <taxon>Xenocyprididae</taxon>
        <taxon>Xenocypridinae</taxon>
        <taxon>Xenocypridinae incertae sedis</taxon>
        <taxon>Anabarilius</taxon>
    </lineage>
</organism>
<sequence>MGSQVKLAEEVEKGISLSRSSVTSSSDLLNQDALALPSSDPAENRMLAPSSHEEVDVVEEGKDGVCTEPSQPALHRGSLWMLWSVPQPDWIWHGGERNKKLLRAVSTNVSYQAIIISPP</sequence>